<keyword evidence="1" id="KW-0489">Methyltransferase</keyword>
<organism evidence="1">
    <name type="scientific">mine drainage metagenome</name>
    <dbReference type="NCBI Taxonomy" id="410659"/>
    <lineage>
        <taxon>unclassified sequences</taxon>
        <taxon>metagenomes</taxon>
        <taxon>ecological metagenomes</taxon>
    </lineage>
</organism>
<reference evidence="1" key="1">
    <citation type="submission" date="2013-08" db="EMBL/GenBank/DDBJ databases">
        <authorList>
            <person name="Mendez C."/>
            <person name="Richter M."/>
            <person name="Ferrer M."/>
            <person name="Sanchez J."/>
        </authorList>
    </citation>
    <scope>NUCLEOTIDE SEQUENCE</scope>
</reference>
<gene>
    <name evidence="1" type="ORF">B2A_15163</name>
</gene>
<dbReference type="EMBL" id="AUZZ01011035">
    <property type="protein sequence ID" value="EQD27635.1"/>
    <property type="molecule type" value="Genomic_DNA"/>
</dbReference>
<reference evidence="1" key="2">
    <citation type="journal article" date="2014" name="ISME J.">
        <title>Microbial stratification in low pH oxic and suboxic macroscopic growths along an acid mine drainage.</title>
        <authorList>
            <person name="Mendez-Garcia C."/>
            <person name="Mesa V."/>
            <person name="Sprenger R.R."/>
            <person name="Richter M."/>
            <person name="Diez M.S."/>
            <person name="Solano J."/>
            <person name="Bargiela R."/>
            <person name="Golyshina O.V."/>
            <person name="Manteca A."/>
            <person name="Ramos J.L."/>
            <person name="Gallego J.R."/>
            <person name="Llorente I."/>
            <person name="Martins Dos Santos V.A."/>
            <person name="Jensen O.N."/>
            <person name="Pelaez A.I."/>
            <person name="Sanchez J."/>
            <person name="Ferrer M."/>
        </authorList>
    </citation>
    <scope>NUCLEOTIDE SEQUENCE</scope>
</reference>
<comment type="caution">
    <text evidence="1">The sequence shown here is derived from an EMBL/GenBank/DDBJ whole genome shotgun (WGS) entry which is preliminary data.</text>
</comment>
<dbReference type="InterPro" id="IPR029063">
    <property type="entry name" value="SAM-dependent_MTases_sf"/>
</dbReference>
<dbReference type="GO" id="GO:0008168">
    <property type="term" value="F:methyltransferase activity"/>
    <property type="evidence" value="ECO:0007669"/>
    <property type="project" value="UniProtKB-KW"/>
</dbReference>
<dbReference type="GO" id="GO:0032259">
    <property type="term" value="P:methylation"/>
    <property type="evidence" value="ECO:0007669"/>
    <property type="project" value="UniProtKB-KW"/>
</dbReference>
<keyword evidence="1" id="KW-0808">Transferase</keyword>
<feature type="non-terminal residue" evidence="1">
    <location>
        <position position="148"/>
    </location>
</feature>
<proteinExistence type="predicted"/>
<accession>T0ZCW8</accession>
<protein>
    <submittedName>
        <fullName evidence="1">DNA methylase</fullName>
    </submittedName>
</protein>
<name>T0ZCW8_9ZZZZ</name>
<dbReference type="AlphaFoldDB" id="T0ZCW8"/>
<dbReference type="Gene3D" id="3.40.50.150">
    <property type="entry name" value="Vaccinia Virus protein VP39"/>
    <property type="match status" value="1"/>
</dbReference>
<dbReference type="SUPFAM" id="SSF53335">
    <property type="entry name" value="S-adenosyl-L-methionine-dependent methyltransferases"/>
    <property type="match status" value="1"/>
</dbReference>
<evidence type="ECO:0000313" key="1">
    <source>
        <dbReference type="EMBL" id="EQD27635.1"/>
    </source>
</evidence>
<sequence>MKDVPDGAVDMVLCDLPYGTTQNPWDSVIPLDRLWSAYRRVVKADGAIVLTAQGAFTARLIMSNESEFRYKIAWEKSKPTNFLNARKQPLRKHEDVCVFYRRQPTYNPQMTAGEAYSKGVRKDQLSGSYGNFKPVLVASQGERFPTDV</sequence>